<evidence type="ECO:0000256" key="4">
    <source>
        <dbReference type="ARBA" id="ARBA00022989"/>
    </source>
</evidence>
<dbReference type="PANTHER" id="PTHR22779">
    <property type="entry name" value="SD17342P"/>
    <property type="match status" value="1"/>
</dbReference>
<organism evidence="7 8">
    <name type="scientific">Aplosporella prunicola CBS 121167</name>
    <dbReference type="NCBI Taxonomy" id="1176127"/>
    <lineage>
        <taxon>Eukaryota</taxon>
        <taxon>Fungi</taxon>
        <taxon>Dikarya</taxon>
        <taxon>Ascomycota</taxon>
        <taxon>Pezizomycotina</taxon>
        <taxon>Dothideomycetes</taxon>
        <taxon>Dothideomycetes incertae sedis</taxon>
        <taxon>Botryosphaeriales</taxon>
        <taxon>Aplosporellaceae</taxon>
        <taxon>Aplosporella</taxon>
    </lineage>
</organism>
<dbReference type="GO" id="GO:0016020">
    <property type="term" value="C:membrane"/>
    <property type="evidence" value="ECO:0007669"/>
    <property type="project" value="UniProtKB-SubCell"/>
</dbReference>
<dbReference type="OrthoDB" id="2131401at2759"/>
<feature type="transmembrane region" description="Helical" evidence="6">
    <location>
        <begin position="76"/>
        <end position="104"/>
    </location>
</feature>
<comment type="similarity">
    <text evidence="2">Belongs to the TMEM170 family.</text>
</comment>
<dbReference type="Pfam" id="PF10190">
    <property type="entry name" value="Tmemb_170"/>
    <property type="match status" value="1"/>
</dbReference>
<feature type="transmembrane region" description="Helical" evidence="6">
    <location>
        <begin position="48"/>
        <end position="69"/>
    </location>
</feature>
<dbReference type="Proteomes" id="UP000799438">
    <property type="component" value="Unassembled WGS sequence"/>
</dbReference>
<gene>
    <name evidence="7" type="ORF">K452DRAFT_153465</name>
</gene>
<reference evidence="7" key="1">
    <citation type="journal article" date="2020" name="Stud. Mycol.">
        <title>101 Dothideomycetes genomes: a test case for predicting lifestyles and emergence of pathogens.</title>
        <authorList>
            <person name="Haridas S."/>
            <person name="Albert R."/>
            <person name="Binder M."/>
            <person name="Bloem J."/>
            <person name="Labutti K."/>
            <person name="Salamov A."/>
            <person name="Andreopoulos B."/>
            <person name="Baker S."/>
            <person name="Barry K."/>
            <person name="Bills G."/>
            <person name="Bluhm B."/>
            <person name="Cannon C."/>
            <person name="Castanera R."/>
            <person name="Culley D."/>
            <person name="Daum C."/>
            <person name="Ezra D."/>
            <person name="Gonzalez J."/>
            <person name="Henrissat B."/>
            <person name="Kuo A."/>
            <person name="Liang C."/>
            <person name="Lipzen A."/>
            <person name="Lutzoni F."/>
            <person name="Magnuson J."/>
            <person name="Mondo S."/>
            <person name="Nolan M."/>
            <person name="Ohm R."/>
            <person name="Pangilinan J."/>
            <person name="Park H.-J."/>
            <person name="Ramirez L."/>
            <person name="Alfaro M."/>
            <person name="Sun H."/>
            <person name="Tritt A."/>
            <person name="Yoshinaga Y."/>
            <person name="Zwiers L.-H."/>
            <person name="Turgeon B."/>
            <person name="Goodwin S."/>
            <person name="Spatafora J."/>
            <person name="Crous P."/>
            <person name="Grigoriev I."/>
        </authorList>
    </citation>
    <scope>NUCLEOTIDE SEQUENCE</scope>
    <source>
        <strain evidence="7">CBS 121167</strain>
    </source>
</reference>
<comment type="subcellular location">
    <subcellularLocation>
        <location evidence="1">Membrane</location>
        <topology evidence="1">Multi-pass membrane protein</topology>
    </subcellularLocation>
</comment>
<feature type="transmembrane region" description="Helical" evidence="6">
    <location>
        <begin position="116"/>
        <end position="137"/>
    </location>
</feature>
<evidence type="ECO:0000256" key="2">
    <source>
        <dbReference type="ARBA" id="ARBA00006325"/>
    </source>
</evidence>
<dbReference type="GeneID" id="54293055"/>
<keyword evidence="5 6" id="KW-0472">Membrane</keyword>
<proteinExistence type="inferred from homology"/>
<keyword evidence="3 6" id="KW-0812">Transmembrane</keyword>
<dbReference type="AlphaFoldDB" id="A0A6A6BMS6"/>
<protein>
    <recommendedName>
        <fullName evidence="9">Integral membrane protein</fullName>
    </recommendedName>
</protein>
<name>A0A6A6BMS6_9PEZI</name>
<accession>A0A6A6BMS6</accession>
<evidence type="ECO:0000313" key="8">
    <source>
        <dbReference type="Proteomes" id="UP000799438"/>
    </source>
</evidence>
<dbReference type="RefSeq" id="XP_033399839.1">
    <property type="nucleotide sequence ID" value="XM_033535561.1"/>
</dbReference>
<dbReference type="PANTHER" id="PTHR22779:SF6">
    <property type="entry name" value="SD17342P"/>
    <property type="match status" value="1"/>
</dbReference>
<evidence type="ECO:0008006" key="9">
    <source>
        <dbReference type="Google" id="ProtNLM"/>
    </source>
</evidence>
<evidence type="ECO:0000256" key="1">
    <source>
        <dbReference type="ARBA" id="ARBA00004141"/>
    </source>
</evidence>
<keyword evidence="8" id="KW-1185">Reference proteome</keyword>
<evidence type="ECO:0000313" key="7">
    <source>
        <dbReference type="EMBL" id="KAF2144127.1"/>
    </source>
</evidence>
<dbReference type="InterPro" id="IPR019334">
    <property type="entry name" value="TMEM170A/B/YPR153W-like"/>
</dbReference>
<evidence type="ECO:0000256" key="3">
    <source>
        <dbReference type="ARBA" id="ARBA00022692"/>
    </source>
</evidence>
<keyword evidence="4 6" id="KW-1133">Transmembrane helix</keyword>
<evidence type="ECO:0000256" key="6">
    <source>
        <dbReference type="SAM" id="Phobius"/>
    </source>
</evidence>
<dbReference type="EMBL" id="ML995480">
    <property type="protein sequence ID" value="KAF2144127.1"/>
    <property type="molecule type" value="Genomic_DNA"/>
</dbReference>
<evidence type="ECO:0000256" key="5">
    <source>
        <dbReference type="ARBA" id="ARBA00023136"/>
    </source>
</evidence>
<sequence length="141" mass="15854">MSFIYRQNSVAPLDYETPPFPSLYWPFPIRGPQSYYLYHAGDVWRFTFTWTLICFGAVHLATAGYAVVVQWRNWRVIWIVPLLYAIIGGIEAIIAGSIVGGLLGGVYNSGYFSMSTWIPFVWALISTFVLILSSFAIQGGL</sequence>